<comment type="caution">
    <text evidence="2">The sequence shown here is derived from an EMBL/GenBank/DDBJ whole genome shotgun (WGS) entry which is preliminary data.</text>
</comment>
<organism evidence="2 3">
    <name type="scientific">Streptomyces daqingensis</name>
    <dbReference type="NCBI Taxonomy" id="1472640"/>
    <lineage>
        <taxon>Bacteria</taxon>
        <taxon>Bacillati</taxon>
        <taxon>Actinomycetota</taxon>
        <taxon>Actinomycetes</taxon>
        <taxon>Kitasatosporales</taxon>
        <taxon>Streptomycetaceae</taxon>
        <taxon>Streptomyces</taxon>
    </lineage>
</organism>
<name>A0ABQ2M9T5_9ACTN</name>
<feature type="transmembrane region" description="Helical" evidence="1">
    <location>
        <begin position="96"/>
        <end position="116"/>
    </location>
</feature>
<reference evidence="3" key="1">
    <citation type="journal article" date="2019" name="Int. J. Syst. Evol. Microbiol.">
        <title>The Global Catalogue of Microorganisms (GCM) 10K type strain sequencing project: providing services to taxonomists for standard genome sequencing and annotation.</title>
        <authorList>
            <consortium name="The Broad Institute Genomics Platform"/>
            <consortium name="The Broad Institute Genome Sequencing Center for Infectious Disease"/>
            <person name="Wu L."/>
            <person name="Ma J."/>
        </authorList>
    </citation>
    <scope>NUCLEOTIDE SEQUENCE [LARGE SCALE GENOMIC DNA]</scope>
    <source>
        <strain evidence="3">CGMCC 4.7178</strain>
    </source>
</reference>
<proteinExistence type="predicted"/>
<sequence>MAALARRATMTRMRIQGMHQLAAGVLTIAAPVATWGLVGRQDEPGVPPRQLDRAVQPPDVPAGVETALGLGALLLAALSAALLVRASRSGSFDRRWWQVLAPLVAAGVLAGAGWQVVTAGVIGANIGAGMFLVLGTPVIAGLVLWAVGRGIWLARPRGGGLGGGLTPGSPAGSGA</sequence>
<dbReference type="Proteomes" id="UP000631535">
    <property type="component" value="Unassembled WGS sequence"/>
</dbReference>
<dbReference type="EMBL" id="BMMP01000007">
    <property type="protein sequence ID" value="GGO48576.1"/>
    <property type="molecule type" value="Genomic_DNA"/>
</dbReference>
<feature type="transmembrane region" description="Helical" evidence="1">
    <location>
        <begin position="64"/>
        <end position="84"/>
    </location>
</feature>
<gene>
    <name evidence="2" type="ORF">GCM10012287_23870</name>
</gene>
<feature type="transmembrane region" description="Helical" evidence="1">
    <location>
        <begin position="122"/>
        <end position="147"/>
    </location>
</feature>
<evidence type="ECO:0000313" key="3">
    <source>
        <dbReference type="Proteomes" id="UP000631535"/>
    </source>
</evidence>
<keyword evidence="1" id="KW-1133">Transmembrane helix</keyword>
<keyword evidence="1" id="KW-0472">Membrane</keyword>
<protein>
    <recommendedName>
        <fullName evidence="4">ABC transporter permease</fullName>
    </recommendedName>
</protein>
<keyword evidence="1" id="KW-0812">Transmembrane</keyword>
<evidence type="ECO:0000256" key="1">
    <source>
        <dbReference type="SAM" id="Phobius"/>
    </source>
</evidence>
<evidence type="ECO:0008006" key="4">
    <source>
        <dbReference type="Google" id="ProtNLM"/>
    </source>
</evidence>
<keyword evidence="3" id="KW-1185">Reference proteome</keyword>
<evidence type="ECO:0000313" key="2">
    <source>
        <dbReference type="EMBL" id="GGO48576.1"/>
    </source>
</evidence>
<accession>A0ABQ2M9T5</accession>